<feature type="compositionally biased region" description="Low complexity" evidence="6">
    <location>
        <begin position="359"/>
        <end position="370"/>
    </location>
</feature>
<keyword evidence="2" id="KW-0758">Storage protein</keyword>
<dbReference type="SUPFAM" id="SSF48431">
    <property type="entry name" value="Lipovitellin-phosvitin complex, superhelical domain"/>
    <property type="match status" value="1"/>
</dbReference>
<dbReference type="SMART" id="SM00216">
    <property type="entry name" value="VWD"/>
    <property type="match status" value="1"/>
</dbReference>
<feature type="compositionally biased region" description="Basic and acidic residues" evidence="6">
    <location>
        <begin position="1319"/>
        <end position="1343"/>
    </location>
</feature>
<evidence type="ECO:0000256" key="2">
    <source>
        <dbReference type="ARBA" id="ARBA00022761"/>
    </source>
</evidence>
<feature type="signal peptide" evidence="7">
    <location>
        <begin position="1"/>
        <end position="17"/>
    </location>
</feature>
<dbReference type="InterPro" id="IPR001747">
    <property type="entry name" value="Vitellogenin_N"/>
</dbReference>
<feature type="region of interest" description="Disordered" evidence="6">
    <location>
        <begin position="1064"/>
        <end position="1087"/>
    </location>
</feature>
<name>B2BD67_9HYME</name>
<evidence type="ECO:0000313" key="10">
    <source>
        <dbReference type="EMBL" id="ABO70318.1"/>
    </source>
</evidence>
<reference evidence="10" key="1">
    <citation type="journal article" date="2008" name="Insect Mol. Biol.">
        <title>Molecular cloning and developmental expression of the vitellogenin gene in the endoparasitoid, Pteromalus puparum.</title>
        <authorList>
            <person name="Ye G.Y."/>
            <person name="Dong S.Z."/>
            <person name="Song Q.S."/>
            <person name="Shi M."/>
            <person name="Chen X.X."/>
            <person name="Hu C."/>
        </authorList>
    </citation>
    <scope>NUCLEOTIDE SEQUENCE</scope>
</reference>
<dbReference type="InterPro" id="IPR011030">
    <property type="entry name" value="Lipovitellin_superhlx_dom"/>
</dbReference>
<dbReference type="InterPro" id="IPR050733">
    <property type="entry name" value="Vitellogenin/Apolipophorin"/>
</dbReference>
<evidence type="ECO:0000256" key="5">
    <source>
        <dbReference type="PROSITE-ProRule" id="PRU00557"/>
    </source>
</evidence>
<dbReference type="Pfam" id="PF01347">
    <property type="entry name" value="Vitellogenin_N"/>
    <property type="match status" value="1"/>
</dbReference>
<feature type="compositionally biased region" description="Polar residues" evidence="6">
    <location>
        <begin position="1678"/>
        <end position="1688"/>
    </location>
</feature>
<dbReference type="PANTHER" id="PTHR23345:SF15">
    <property type="entry name" value="VITELLOGENIN 1-RELATED"/>
    <property type="match status" value="1"/>
</dbReference>
<sequence>MLWSPAILLLLAGAAFASPQNGWKDGKEYTYKIRSRTLAAFNPQSKQYTGIVMEARLTVQPNGDDLLRAKILMPRYTQIHTRLENGWDSEIPQNQMNMQTFPLSGKPFEIKSKNGVVRDLIVDKNVPTWEVNVLKSIVSQLQVDTQGENAIRSKHNQFPEGKQPYALFKVMEDSVGGMCEVLYDVSALPDRVVQTNPELVPIPELREDGDIISLVKTKNYSNCDQRVSYHFGLNGRNKWEPSGNGNSKYLSRSSVSRVIVSGNLKRYTIQSSVTTNKVVLNPDQQENQQGIVASRMNLTLHEVKDISEQVPPPSNPQSTGNLVYNYNSPTESLSTRRPNKLNFQRKHDHKSSEQKHSAESSSESIDSIADNNDDSYLQKKPKLTEAPQSPMLPFFIGNHGNMIQKNEKIDAVKSAKSVAQEIGNEMEKPDLMPETQTLEKVTILSRLIRTMNAEQIAEVQRDLFQQRQSSNQLHQRNRAENSRRNAWVAFRDAVAPAGTGPALVNIKQWIQNKQIQGTEAAFVVDATAKSARTPTTEYMDAFFEMVSMQETKKQRPLRDASILAFADLIRHAMVNQRSAHNRYPVHAFGRLISKDSKNLLDKYLSYMADELKTAIDMGDSRKIQVYVAAIGRTAHPRMLSIFEPYLEGKKPVSQFQRLEMVMAMYKLATSHPKLARPVLYKIYSNSADHYEIRCAALFTLIKTNPPASMLQRIADFTNYDVNKHVNAAVKSVIESLAQLQDEDFREISNAAKAALPLLTSEKYGPQYSRVVMKTFKNSETNSGFQLVATYMGSEDSIIPKGGLLVLSPVFRGMKVPKIQIGGMVNSIQDTWKFVEQKFKNFQKESQSSRKAQQQKFSPENISKMLGIHGQEPEQIEGHFFLTHRNGDHFISFDNHTLEQIPEQLREMAESMKKGLDFEETRLSGYEVTISFPMETGYPFTFTLKVPTILSVNAQSKLRTDSELSNNEIPNSATVSGKARLVYGLKVQKRLGFVIPFEHQEYIAGLDKNIQLYVPLQSEVAFDKSKNEARFKLQPHEDEKEYKVLQFKSQPFTAKHDILSLQPVSTDQNTHTVNKERASPLSFELNDQSGKQRVQFTWVSQNDNQNDDSRNNKERNAIVAATDLASSVASLYYPISSEKATYEKYSIKLTPSSDMNVEVKASYDSLITENKESESSENWSPNAKAPHLSQSLSQGERKEKLLSEVAKNINSAKAKSVDVSLKLNAGIQASVALTAAVSFSNVDQKSRALVFASAKDQDGQNYHFSAGYEAKNPDVDTLDFEETLKANTRREFDAELHYGKGSGDSSDDFKDIIRIQGEAKQSEERKNQIRQSREAEECNREHNKSGNKMTLACQQANKRASSVDSGEITITFENRSPLKQWGMGLVDNAEMVSQDYAKVQKNREDKHDSNKIKIDFQMSPRDDKMDITLKTPEGKIEILNIDTMVDNSQQNLGSQRSQNDMQTSESNIFQISSTCSLDKTMAKTFDNHRLNLNLGKCWHVAMTSFPKNDPDRPSQQLSIPNNMHVTVLTRDNENGQKELKITLGDKEIELTTSGPHEPRAKVNGESIRVSKQKSYQEKQDNQIAFEILELSDKSIKVVSDKYNVKIVYDGSRAQIKAGDRYRNSVRGLCGNNDLEPENDQQTPRGCMLQKSDEFSATFALTSESQCQGPAVQLSEKAKNSQCTFESTRPGNVISDTEAGRASQSGRDSDSDDDDSRESRRCMTHRTKVVMKNNQICFSLRPLPTCSSSCRSAETKPRAVQFHCVARSSASEKVAERVEKGANPDLTQKSVSYTETYQLPISCRA</sequence>
<feature type="region of interest" description="Disordered" evidence="6">
    <location>
        <begin position="1171"/>
        <end position="1195"/>
    </location>
</feature>
<dbReference type="SMART" id="SM01169">
    <property type="entry name" value="DUF1943"/>
    <property type="match status" value="1"/>
</dbReference>
<feature type="domain" description="Vitellogenin" evidence="8">
    <location>
        <begin position="23"/>
        <end position="803"/>
    </location>
</feature>
<dbReference type="PANTHER" id="PTHR23345">
    <property type="entry name" value="VITELLOGENIN-RELATED"/>
    <property type="match status" value="1"/>
</dbReference>
<feature type="region of interest" description="Disordered" evidence="6">
    <location>
        <begin position="1676"/>
        <end position="1719"/>
    </location>
</feature>
<dbReference type="InterPro" id="IPR015255">
    <property type="entry name" value="Vitellinogen_open_b-sht"/>
</dbReference>
<feature type="compositionally biased region" description="Polar residues" evidence="6">
    <location>
        <begin position="316"/>
        <end position="336"/>
    </location>
</feature>
<feature type="region of interest" description="Disordered" evidence="6">
    <location>
        <begin position="1316"/>
        <end position="1347"/>
    </location>
</feature>
<keyword evidence="4" id="KW-0325">Glycoprotein</keyword>
<feature type="domain" description="VWFD" evidence="9">
    <location>
        <begin position="1472"/>
        <end position="1666"/>
    </location>
</feature>
<dbReference type="GO" id="GO:0005319">
    <property type="term" value="F:lipid transporter activity"/>
    <property type="evidence" value="ECO:0007669"/>
    <property type="project" value="InterPro"/>
</dbReference>
<proteinExistence type="evidence at transcript level"/>
<keyword evidence="3" id="KW-1015">Disulfide bond</keyword>
<dbReference type="Gene3D" id="2.30.230.10">
    <property type="entry name" value="Lipovitellin, beta-sheet shell regions, chain A"/>
    <property type="match status" value="1"/>
</dbReference>
<comment type="caution">
    <text evidence="5">Lacks conserved residue(s) required for the propagation of feature annotation.</text>
</comment>
<accession>B2BD67</accession>
<organism evidence="10">
    <name type="scientific">Pteromalus puparum</name>
    <dbReference type="NCBI Taxonomy" id="32389"/>
    <lineage>
        <taxon>Eukaryota</taxon>
        <taxon>Metazoa</taxon>
        <taxon>Ecdysozoa</taxon>
        <taxon>Arthropoda</taxon>
        <taxon>Hexapoda</taxon>
        <taxon>Insecta</taxon>
        <taxon>Pterygota</taxon>
        <taxon>Neoptera</taxon>
        <taxon>Endopterygota</taxon>
        <taxon>Hymenoptera</taxon>
        <taxon>Apocrita</taxon>
        <taxon>Proctotrupomorpha</taxon>
        <taxon>Chalcidoidea</taxon>
        <taxon>Pteromalidae</taxon>
        <taxon>Pteromalinae</taxon>
        <taxon>Pteromalus</taxon>
    </lineage>
</organism>
<keyword evidence="1 7" id="KW-0732">Signal</keyword>
<dbReference type="EMBL" id="EF468683">
    <property type="protein sequence ID" value="ABO70318.1"/>
    <property type="molecule type" value="mRNA"/>
</dbReference>
<dbReference type="InterPro" id="IPR015816">
    <property type="entry name" value="Vitellinogen_b-sht_N"/>
</dbReference>
<evidence type="ECO:0000259" key="8">
    <source>
        <dbReference type="PROSITE" id="PS51211"/>
    </source>
</evidence>
<dbReference type="FunFam" id="1.25.10.20:FF:000003">
    <property type="entry name" value="Vitellogenin C"/>
    <property type="match status" value="1"/>
</dbReference>
<dbReference type="Gene3D" id="1.25.10.20">
    <property type="entry name" value="Vitellinogen, superhelical"/>
    <property type="match status" value="1"/>
</dbReference>
<dbReference type="Gene3D" id="2.20.80.10">
    <property type="entry name" value="Lipovitellin-phosvitin complex, chain A, domain 4"/>
    <property type="match status" value="1"/>
</dbReference>
<dbReference type="InterPro" id="IPR015819">
    <property type="entry name" value="Lipid_transp_b-sht_shell"/>
</dbReference>
<evidence type="ECO:0000256" key="6">
    <source>
        <dbReference type="SAM" id="MobiDB-lite"/>
    </source>
</evidence>
<dbReference type="PROSITE" id="PS51233">
    <property type="entry name" value="VWFD"/>
    <property type="match status" value="1"/>
</dbReference>
<evidence type="ECO:0000256" key="4">
    <source>
        <dbReference type="ARBA" id="ARBA00023180"/>
    </source>
</evidence>
<dbReference type="Pfam" id="PF09172">
    <property type="entry name" value="Vit_open_b-sht"/>
    <property type="match status" value="1"/>
</dbReference>
<dbReference type="PROSITE" id="PS51211">
    <property type="entry name" value="VITELLOGENIN"/>
    <property type="match status" value="1"/>
</dbReference>
<evidence type="ECO:0000256" key="1">
    <source>
        <dbReference type="ARBA" id="ARBA00022729"/>
    </source>
</evidence>
<evidence type="ECO:0000259" key="9">
    <source>
        <dbReference type="PROSITE" id="PS51233"/>
    </source>
</evidence>
<dbReference type="SMART" id="SM00638">
    <property type="entry name" value="LPD_N"/>
    <property type="match status" value="1"/>
</dbReference>
<evidence type="ECO:0000256" key="7">
    <source>
        <dbReference type="SAM" id="SignalP"/>
    </source>
</evidence>
<dbReference type="Pfam" id="PF00094">
    <property type="entry name" value="VWD"/>
    <property type="match status" value="1"/>
</dbReference>
<feature type="region of interest" description="Disordered" evidence="6">
    <location>
        <begin position="307"/>
        <end position="375"/>
    </location>
</feature>
<feature type="compositionally biased region" description="Basic residues" evidence="6">
    <location>
        <begin position="337"/>
        <end position="349"/>
    </location>
</feature>
<feature type="chain" id="PRO_5002775967" evidence="7">
    <location>
        <begin position="18"/>
        <end position="1803"/>
    </location>
</feature>
<dbReference type="SUPFAM" id="SSF56968">
    <property type="entry name" value="Lipovitellin-phosvitin complex, beta-sheet shell regions"/>
    <property type="match status" value="2"/>
</dbReference>
<protein>
    <submittedName>
        <fullName evidence="10">Vitellogenin</fullName>
    </submittedName>
</protein>
<evidence type="ECO:0000256" key="3">
    <source>
        <dbReference type="ARBA" id="ARBA00023157"/>
    </source>
</evidence>
<dbReference type="InterPro" id="IPR001846">
    <property type="entry name" value="VWF_type-D"/>
</dbReference>
<dbReference type="GO" id="GO:0045735">
    <property type="term" value="F:nutrient reservoir activity"/>
    <property type="evidence" value="ECO:0007669"/>
    <property type="project" value="UniProtKB-KW"/>
</dbReference>